<sequence length="76" mass="8493">MEWKSGSTNTTRIGYINKNNQLNNGTRGIKGTDHCQVAYKMKCLSPSCLYEYGANGTDVFHRKCPKCQNGNPGIDY</sequence>
<dbReference type="Proteomes" id="UP000448038">
    <property type="component" value="Unassembled WGS sequence"/>
</dbReference>
<reference evidence="1 2" key="1">
    <citation type="submission" date="2019-11" db="EMBL/GenBank/DDBJ databases">
        <title>Using colonization assays and comparative genomics to discover symbiosis behaviors and factors in Vibrio fischeri.</title>
        <authorList>
            <person name="Bongrand C."/>
            <person name="Moriano-Gutierrez S."/>
            <person name="Arevalo P."/>
            <person name="Mcfall-Ngai M."/>
            <person name="Visick K."/>
            <person name="Polz M.F."/>
            <person name="Ruby E.G."/>
        </authorList>
    </citation>
    <scope>NUCLEOTIDE SEQUENCE [LARGE SCALE GENOMIC DNA]</scope>
    <source>
        <strain evidence="2">emors.4.1</strain>
    </source>
</reference>
<evidence type="ECO:0000313" key="2">
    <source>
        <dbReference type="Proteomes" id="UP000448038"/>
    </source>
</evidence>
<dbReference type="RefSeq" id="WP_155656804.1">
    <property type="nucleotide sequence ID" value="NZ_WOBN01000064.1"/>
</dbReference>
<dbReference type="AlphaFoldDB" id="A0A844P802"/>
<evidence type="ECO:0000313" key="1">
    <source>
        <dbReference type="EMBL" id="MUK51511.1"/>
    </source>
</evidence>
<organism evidence="1 2">
    <name type="scientific">Aliivibrio fischeri</name>
    <name type="common">Vibrio fischeri</name>
    <dbReference type="NCBI Taxonomy" id="668"/>
    <lineage>
        <taxon>Bacteria</taxon>
        <taxon>Pseudomonadati</taxon>
        <taxon>Pseudomonadota</taxon>
        <taxon>Gammaproteobacteria</taxon>
        <taxon>Vibrionales</taxon>
        <taxon>Vibrionaceae</taxon>
        <taxon>Aliivibrio</taxon>
    </lineage>
</organism>
<proteinExistence type="predicted"/>
<comment type="caution">
    <text evidence="1">The sequence shown here is derived from an EMBL/GenBank/DDBJ whole genome shotgun (WGS) entry which is preliminary data.</text>
</comment>
<protein>
    <submittedName>
        <fullName evidence="1">Uncharacterized protein</fullName>
    </submittedName>
</protein>
<gene>
    <name evidence="1" type="ORF">GNP88_20710</name>
</gene>
<accession>A0A844P802</accession>
<dbReference type="EMBL" id="WOBN01000064">
    <property type="protein sequence ID" value="MUK51511.1"/>
    <property type="molecule type" value="Genomic_DNA"/>
</dbReference>
<name>A0A844P802_ALIFS</name>